<evidence type="ECO:0000313" key="2">
    <source>
        <dbReference type="EMBL" id="MRI82755.1"/>
    </source>
</evidence>
<proteinExistence type="predicted"/>
<dbReference type="Pfam" id="PF09512">
    <property type="entry name" value="ThiW"/>
    <property type="match status" value="1"/>
</dbReference>
<feature type="transmembrane region" description="Helical" evidence="1">
    <location>
        <begin position="123"/>
        <end position="148"/>
    </location>
</feature>
<gene>
    <name evidence="2" type="primary">thiW</name>
    <name evidence="2" type="ORF">GIY11_12145</name>
</gene>
<dbReference type="InterPro" id="IPR012652">
    <property type="entry name" value="ThiW"/>
</dbReference>
<name>A0A844BLE5_9LACT</name>
<feature type="transmembrane region" description="Helical" evidence="1">
    <location>
        <begin position="44"/>
        <end position="65"/>
    </location>
</feature>
<sequence>MTSKKTNKLVMLAILIAINTILTKLVGVYGLAPISSVMNMMCAILIGPAYTTLMAAAAALLRVLLLGSSIITIPGAVFGAALAGIFYKLYPRISSSIVGEFIGTGIIGALVSAWLISGDASNLFVFMPSFIGACIIGAIITFPVVKALKVRGVTQRMREVFSDEL</sequence>
<evidence type="ECO:0000313" key="3">
    <source>
        <dbReference type="Proteomes" id="UP000469870"/>
    </source>
</evidence>
<dbReference type="NCBIfam" id="TIGR02359">
    <property type="entry name" value="thiW"/>
    <property type="match status" value="1"/>
</dbReference>
<reference evidence="2 3" key="1">
    <citation type="submission" date="2019-11" db="EMBL/GenBank/DDBJ databases">
        <title>Characterisation of Fundicoccus ignavus gen. nov. sp. nov., a novel genus of the family Aerococcaceae isolated from bulk tank milk.</title>
        <authorList>
            <person name="Siebert A."/>
            <person name="Huptas C."/>
            <person name="Wenning M."/>
            <person name="Scherer S."/>
            <person name="Doll E.V."/>
        </authorList>
    </citation>
    <scope>NUCLEOTIDE SEQUENCE [LARGE SCALE GENOMIC DNA]</scope>
    <source>
        <strain evidence="2 3">DSM 109653</strain>
    </source>
</reference>
<evidence type="ECO:0000256" key="1">
    <source>
        <dbReference type="SAM" id="Phobius"/>
    </source>
</evidence>
<feature type="transmembrane region" description="Helical" evidence="1">
    <location>
        <begin position="97"/>
        <end position="117"/>
    </location>
</feature>
<dbReference type="Proteomes" id="UP000469870">
    <property type="component" value="Unassembled WGS sequence"/>
</dbReference>
<dbReference type="PIRSF" id="PIRSF024534">
    <property type="entry name" value="ThiW"/>
    <property type="match status" value="1"/>
</dbReference>
<keyword evidence="1" id="KW-0812">Transmembrane</keyword>
<accession>A0A844BLE5</accession>
<feature type="transmembrane region" description="Helical" evidence="1">
    <location>
        <begin position="71"/>
        <end position="90"/>
    </location>
</feature>
<organism evidence="2 3">
    <name type="scientific">Fundicoccus ignavus</name>
    <dbReference type="NCBI Taxonomy" id="2664442"/>
    <lineage>
        <taxon>Bacteria</taxon>
        <taxon>Bacillati</taxon>
        <taxon>Bacillota</taxon>
        <taxon>Bacilli</taxon>
        <taxon>Lactobacillales</taxon>
        <taxon>Aerococcaceae</taxon>
        <taxon>Fundicoccus</taxon>
    </lineage>
</organism>
<keyword evidence="1" id="KW-1133">Transmembrane helix</keyword>
<protein>
    <submittedName>
        <fullName evidence="2">Energy coupling factor transporter S component ThiW</fullName>
    </submittedName>
</protein>
<comment type="caution">
    <text evidence="2">The sequence shown here is derived from an EMBL/GenBank/DDBJ whole genome shotgun (WGS) entry which is preliminary data.</text>
</comment>
<dbReference type="EMBL" id="WJQR01000022">
    <property type="protein sequence ID" value="MRI82755.1"/>
    <property type="molecule type" value="Genomic_DNA"/>
</dbReference>
<dbReference type="RefSeq" id="WP_153862802.1">
    <property type="nucleotide sequence ID" value="NZ_WJQR01000022.1"/>
</dbReference>
<feature type="transmembrane region" description="Helical" evidence="1">
    <location>
        <begin position="12"/>
        <end position="32"/>
    </location>
</feature>
<dbReference type="Gene3D" id="1.10.1760.20">
    <property type="match status" value="1"/>
</dbReference>
<dbReference type="AlphaFoldDB" id="A0A844BLE5"/>
<keyword evidence="1" id="KW-0472">Membrane</keyword>